<sequence length="91" mass="10291">MVKREEKLKKFLSGTVAGHVPLEDTNKSKPDLEKFEEIQKRDYLSIAESAIYLGVSKRTIERSIASGNLKVVRLGHRVIVPRESINKMLGL</sequence>
<evidence type="ECO:0000313" key="2">
    <source>
        <dbReference type="EMBL" id="EMS33868.1"/>
    </source>
</evidence>
<dbReference type="GO" id="GO:0003677">
    <property type="term" value="F:DNA binding"/>
    <property type="evidence" value="ECO:0007669"/>
    <property type="project" value="InterPro"/>
</dbReference>
<protein>
    <recommendedName>
        <fullName evidence="1">Helix-turn-helix domain-containing protein</fullName>
    </recommendedName>
</protein>
<keyword evidence="3" id="KW-1185">Reference proteome</keyword>
<dbReference type="NCBIfam" id="TIGR01764">
    <property type="entry name" value="excise"/>
    <property type="match status" value="1"/>
</dbReference>
<dbReference type="EMBL" id="AMZY02000008">
    <property type="protein sequence ID" value="EMS33868.1"/>
    <property type="molecule type" value="Genomic_DNA"/>
</dbReference>
<dbReference type="InterPro" id="IPR041657">
    <property type="entry name" value="HTH_17"/>
</dbReference>
<reference evidence="2" key="1">
    <citation type="submission" date="2013-01" db="EMBL/GenBank/DDBJ databases">
        <title>Genome assembly of Mariniradius saccharolyticus AK6.</title>
        <authorList>
            <person name="Vaidya B."/>
            <person name="Khatri I."/>
            <person name="Tanuku N.R.S."/>
            <person name="Subramanian S."/>
            <person name="Pinnaka A."/>
        </authorList>
    </citation>
    <scope>NUCLEOTIDE SEQUENCE [LARGE SCALE GENOMIC DNA]</scope>
    <source>
        <strain evidence="2">AK6</strain>
    </source>
</reference>
<gene>
    <name evidence="2" type="ORF">C943_04187</name>
</gene>
<evidence type="ECO:0000259" key="1">
    <source>
        <dbReference type="Pfam" id="PF12728"/>
    </source>
</evidence>
<dbReference type="InParanoid" id="M7XH72"/>
<feature type="domain" description="Helix-turn-helix" evidence="1">
    <location>
        <begin position="43"/>
        <end position="89"/>
    </location>
</feature>
<dbReference type="AlphaFoldDB" id="M7XH72"/>
<accession>M7XH72</accession>
<proteinExistence type="predicted"/>
<evidence type="ECO:0000313" key="3">
    <source>
        <dbReference type="Proteomes" id="UP000010953"/>
    </source>
</evidence>
<dbReference type="STRING" id="1239962.C943_04187"/>
<organism evidence="2 3">
    <name type="scientific">Mariniradius saccharolyticus AK6</name>
    <dbReference type="NCBI Taxonomy" id="1239962"/>
    <lineage>
        <taxon>Bacteria</taxon>
        <taxon>Pseudomonadati</taxon>
        <taxon>Bacteroidota</taxon>
        <taxon>Cytophagia</taxon>
        <taxon>Cytophagales</taxon>
        <taxon>Cyclobacteriaceae</taxon>
        <taxon>Mariniradius</taxon>
    </lineage>
</organism>
<name>M7XH72_9BACT</name>
<comment type="caution">
    <text evidence="2">The sequence shown here is derived from an EMBL/GenBank/DDBJ whole genome shotgun (WGS) entry which is preliminary data.</text>
</comment>
<dbReference type="Proteomes" id="UP000010953">
    <property type="component" value="Unassembled WGS sequence"/>
</dbReference>
<dbReference type="InterPro" id="IPR010093">
    <property type="entry name" value="SinI_DNA-bd"/>
</dbReference>
<dbReference type="Pfam" id="PF12728">
    <property type="entry name" value="HTH_17"/>
    <property type="match status" value="1"/>
</dbReference>